<evidence type="ECO:0000313" key="1">
    <source>
        <dbReference type="EMBL" id="MEM5341298.1"/>
    </source>
</evidence>
<reference evidence="2" key="2">
    <citation type="submission" date="2019-08" db="EMBL/GenBank/DDBJ databases">
        <authorList>
            <person name="Im W.-T."/>
        </authorList>
    </citation>
    <scope>NUCLEOTIDE SEQUENCE</scope>
    <source>
        <strain evidence="2">NF 2-5-3</strain>
    </source>
</reference>
<sequence length="112" mass="12943">MEDIRVGSVRISRIIRAMKSYSHMDQSPQREVDIHEGIDDTVIIMQHRFKQGVTVHRDYDRSLPHLTVYGNGLNQVWANLIDNAMDAMSGRGDIVVKTYHEMNEVVIEYATR</sequence>
<protein>
    <submittedName>
        <fullName evidence="2">Uncharacterized protein</fullName>
    </submittedName>
</protein>
<dbReference type="SUPFAM" id="SSF55874">
    <property type="entry name" value="ATPase domain of HSP90 chaperone/DNA topoisomerase II/histidine kinase"/>
    <property type="match status" value="1"/>
</dbReference>
<dbReference type="RefSeq" id="WP_147238214.1">
    <property type="nucleotide sequence ID" value="NZ_JAZHFZ010000008.1"/>
</dbReference>
<proteinExistence type="predicted"/>
<dbReference type="EMBL" id="JAZHGA010000010">
    <property type="protein sequence ID" value="MEM5341298.1"/>
    <property type="molecule type" value="Genomic_DNA"/>
</dbReference>
<evidence type="ECO:0000313" key="4">
    <source>
        <dbReference type="Proteomes" id="UP001481677"/>
    </source>
</evidence>
<gene>
    <name evidence="2" type="ORF">FRZ40_41980</name>
    <name evidence="1" type="ORF">V4C56_16905</name>
</gene>
<dbReference type="Gene3D" id="3.30.565.10">
    <property type="entry name" value="Histidine kinase-like ATPase, C-terminal domain"/>
    <property type="match status" value="1"/>
</dbReference>
<reference evidence="1 4" key="3">
    <citation type="submission" date="2024-01" db="EMBL/GenBank/DDBJ databases">
        <title>The diversity of rhizobia nodulating Mimosa spp. in eleven states of Brazil covering several biomes is determined by host plant, location, and edaphic factors.</title>
        <authorList>
            <person name="Rouws L."/>
            <person name="Barauna A."/>
            <person name="Beukes C."/>
            <person name="De Faria S.M."/>
            <person name="Gross E."/>
            <person name="Dos Reis Junior F.B."/>
            <person name="Simon M."/>
            <person name="Maluk M."/>
            <person name="Odee D.W."/>
            <person name="Kenicer G."/>
            <person name="Young J.P.W."/>
            <person name="Reis V.M."/>
            <person name="Zilli J."/>
            <person name="James E.K."/>
        </authorList>
    </citation>
    <scope>NUCLEOTIDE SEQUENCE [LARGE SCALE GENOMIC DNA]</scope>
    <source>
        <strain evidence="1 4">JPY530</strain>
    </source>
</reference>
<accession>A0A5C6V6X7</accession>
<dbReference type="PANTHER" id="PTHR43065">
    <property type="entry name" value="SENSOR HISTIDINE KINASE"/>
    <property type="match status" value="1"/>
</dbReference>
<dbReference type="Proteomes" id="UP001481677">
    <property type="component" value="Unassembled WGS sequence"/>
</dbReference>
<name>A0A5C6V6X7_9BURK</name>
<dbReference type="Proteomes" id="UP000321776">
    <property type="component" value="Unassembled WGS sequence"/>
</dbReference>
<dbReference type="PANTHER" id="PTHR43065:SF48">
    <property type="entry name" value="HISTIDINE KINASE"/>
    <property type="match status" value="1"/>
</dbReference>
<dbReference type="EMBL" id="VOQS01000005">
    <property type="protein sequence ID" value="TXC80797.1"/>
    <property type="molecule type" value="Genomic_DNA"/>
</dbReference>
<keyword evidence="4" id="KW-1185">Reference proteome</keyword>
<evidence type="ECO:0000313" key="2">
    <source>
        <dbReference type="EMBL" id="TXC80797.1"/>
    </source>
</evidence>
<comment type="caution">
    <text evidence="2">The sequence shown here is derived from an EMBL/GenBank/DDBJ whole genome shotgun (WGS) entry which is preliminary data.</text>
</comment>
<evidence type="ECO:0000313" key="3">
    <source>
        <dbReference type="Proteomes" id="UP000321776"/>
    </source>
</evidence>
<dbReference type="AlphaFoldDB" id="A0A5C6V6X7"/>
<reference evidence="2 3" key="1">
    <citation type="journal article" date="2018" name="Int. J. Syst. Evol. Microbiol.">
        <title>Paraburkholderia azotifigens sp. nov., a nitrogen-fixing bacterium isolated from paddy soil.</title>
        <authorList>
            <person name="Choi G.M."/>
            <person name="Im W.T."/>
        </authorList>
    </citation>
    <scope>NUCLEOTIDE SEQUENCE [LARGE SCALE GENOMIC DNA]</scope>
    <source>
        <strain evidence="2 3">NF 2-5-3</strain>
    </source>
</reference>
<dbReference type="InterPro" id="IPR036890">
    <property type="entry name" value="HATPase_C_sf"/>
</dbReference>
<organism evidence="2 3">
    <name type="scientific">Paraburkholderia azotifigens</name>
    <dbReference type="NCBI Taxonomy" id="2057004"/>
    <lineage>
        <taxon>Bacteria</taxon>
        <taxon>Pseudomonadati</taxon>
        <taxon>Pseudomonadota</taxon>
        <taxon>Betaproteobacteria</taxon>
        <taxon>Burkholderiales</taxon>
        <taxon>Burkholderiaceae</taxon>
        <taxon>Paraburkholderia</taxon>
    </lineage>
</organism>